<comment type="cofactor">
    <cofactor evidence="1">
        <name>Mg(2+)</name>
        <dbReference type="ChEBI" id="CHEBI:18420"/>
    </cofactor>
</comment>
<keyword evidence="5" id="KW-0479">Metal-binding</keyword>
<evidence type="ECO:0000256" key="10">
    <source>
        <dbReference type="ARBA" id="ARBA00048523"/>
    </source>
</evidence>
<evidence type="ECO:0000256" key="2">
    <source>
        <dbReference type="ARBA" id="ARBA00005135"/>
    </source>
</evidence>
<comment type="catalytic activity">
    <reaction evidence="10">
        <text>O-phospho-D-serine + H2O = D-serine + phosphate</text>
        <dbReference type="Rhea" id="RHEA:24873"/>
        <dbReference type="ChEBI" id="CHEBI:15377"/>
        <dbReference type="ChEBI" id="CHEBI:35247"/>
        <dbReference type="ChEBI" id="CHEBI:43474"/>
        <dbReference type="ChEBI" id="CHEBI:58680"/>
        <dbReference type="EC" id="3.1.3.3"/>
    </reaction>
</comment>
<dbReference type="SUPFAM" id="SSF56784">
    <property type="entry name" value="HAD-like"/>
    <property type="match status" value="1"/>
</dbReference>
<dbReference type="GO" id="GO:0036424">
    <property type="term" value="F:L-phosphoserine phosphatase activity"/>
    <property type="evidence" value="ECO:0007669"/>
    <property type="project" value="TreeGrafter"/>
</dbReference>
<keyword evidence="7" id="KW-0460">Magnesium</keyword>
<keyword evidence="6" id="KW-0378">Hydrolase</keyword>
<gene>
    <name evidence="11" type="ORF">JIN84_06565</name>
</gene>
<accession>A0A934QYX7</accession>
<dbReference type="InterPro" id="IPR036412">
    <property type="entry name" value="HAD-like_sf"/>
</dbReference>
<evidence type="ECO:0000256" key="6">
    <source>
        <dbReference type="ARBA" id="ARBA00022801"/>
    </source>
</evidence>
<organism evidence="11 12">
    <name type="scientific">Luteolibacter yonseiensis</name>
    <dbReference type="NCBI Taxonomy" id="1144680"/>
    <lineage>
        <taxon>Bacteria</taxon>
        <taxon>Pseudomonadati</taxon>
        <taxon>Verrucomicrobiota</taxon>
        <taxon>Verrucomicrobiia</taxon>
        <taxon>Verrucomicrobiales</taxon>
        <taxon>Verrucomicrobiaceae</taxon>
        <taxon>Luteolibacter</taxon>
    </lineage>
</organism>
<comment type="catalytic activity">
    <reaction evidence="9">
        <text>O-phospho-L-serine + H2O = L-serine + phosphate</text>
        <dbReference type="Rhea" id="RHEA:21208"/>
        <dbReference type="ChEBI" id="CHEBI:15377"/>
        <dbReference type="ChEBI" id="CHEBI:33384"/>
        <dbReference type="ChEBI" id="CHEBI:43474"/>
        <dbReference type="ChEBI" id="CHEBI:57524"/>
        <dbReference type="EC" id="3.1.3.3"/>
    </reaction>
</comment>
<dbReference type="AlphaFoldDB" id="A0A934QYX7"/>
<evidence type="ECO:0000256" key="4">
    <source>
        <dbReference type="ARBA" id="ARBA00022605"/>
    </source>
</evidence>
<name>A0A934QYX7_9BACT</name>
<dbReference type="Gene3D" id="1.10.150.210">
    <property type="entry name" value="Phosphoserine phosphatase, domain 2"/>
    <property type="match status" value="1"/>
</dbReference>
<dbReference type="PANTHER" id="PTHR43344">
    <property type="entry name" value="PHOSPHOSERINE PHOSPHATASE"/>
    <property type="match status" value="1"/>
</dbReference>
<reference evidence="11" key="1">
    <citation type="submission" date="2021-01" db="EMBL/GenBank/DDBJ databases">
        <title>Modified the classification status of verrucomicrobia.</title>
        <authorList>
            <person name="Feng X."/>
        </authorList>
    </citation>
    <scope>NUCLEOTIDE SEQUENCE</scope>
    <source>
        <strain evidence="11">JCM 18052</strain>
    </source>
</reference>
<evidence type="ECO:0000256" key="3">
    <source>
        <dbReference type="ARBA" id="ARBA00012640"/>
    </source>
</evidence>
<dbReference type="InterPro" id="IPR050582">
    <property type="entry name" value="HAD-like_SerB"/>
</dbReference>
<evidence type="ECO:0000256" key="9">
    <source>
        <dbReference type="ARBA" id="ARBA00048138"/>
    </source>
</evidence>
<dbReference type="GO" id="GO:0000287">
    <property type="term" value="F:magnesium ion binding"/>
    <property type="evidence" value="ECO:0007669"/>
    <property type="project" value="TreeGrafter"/>
</dbReference>
<evidence type="ECO:0000256" key="5">
    <source>
        <dbReference type="ARBA" id="ARBA00022723"/>
    </source>
</evidence>
<dbReference type="Proteomes" id="UP000600139">
    <property type="component" value="Unassembled WGS sequence"/>
</dbReference>
<dbReference type="Gene3D" id="3.40.50.1000">
    <property type="entry name" value="HAD superfamily/HAD-like"/>
    <property type="match status" value="1"/>
</dbReference>
<comment type="pathway">
    <text evidence="2">Amino-acid biosynthesis; L-serine biosynthesis; L-serine from 3-phospho-D-glycerate: step 3/3.</text>
</comment>
<proteinExistence type="predicted"/>
<dbReference type="InterPro" id="IPR023214">
    <property type="entry name" value="HAD_sf"/>
</dbReference>
<keyword evidence="8" id="KW-0718">Serine biosynthesis</keyword>
<dbReference type="Pfam" id="PF12710">
    <property type="entry name" value="HAD"/>
    <property type="match status" value="1"/>
</dbReference>
<evidence type="ECO:0000256" key="8">
    <source>
        <dbReference type="ARBA" id="ARBA00023299"/>
    </source>
</evidence>
<dbReference type="EMBL" id="JAENIK010000008">
    <property type="protein sequence ID" value="MBK1815268.1"/>
    <property type="molecule type" value="Genomic_DNA"/>
</dbReference>
<keyword evidence="12" id="KW-1185">Reference proteome</keyword>
<dbReference type="GO" id="GO:0005737">
    <property type="term" value="C:cytoplasm"/>
    <property type="evidence" value="ECO:0007669"/>
    <property type="project" value="TreeGrafter"/>
</dbReference>
<dbReference type="EC" id="3.1.3.3" evidence="3"/>
<dbReference type="NCBIfam" id="TIGR01488">
    <property type="entry name" value="HAD-SF-IB"/>
    <property type="match status" value="1"/>
</dbReference>
<dbReference type="GO" id="GO:0006564">
    <property type="term" value="P:L-serine biosynthetic process"/>
    <property type="evidence" value="ECO:0007669"/>
    <property type="project" value="UniProtKB-KW"/>
</dbReference>
<evidence type="ECO:0000313" key="11">
    <source>
        <dbReference type="EMBL" id="MBK1815268.1"/>
    </source>
</evidence>
<keyword evidence="4" id="KW-0028">Amino-acid biosynthesis</keyword>
<evidence type="ECO:0000256" key="7">
    <source>
        <dbReference type="ARBA" id="ARBA00022842"/>
    </source>
</evidence>
<comment type="caution">
    <text evidence="11">The sequence shown here is derived from an EMBL/GenBank/DDBJ whole genome shotgun (WGS) entry which is preliminary data.</text>
</comment>
<evidence type="ECO:0000313" key="12">
    <source>
        <dbReference type="Proteomes" id="UP000600139"/>
    </source>
</evidence>
<sequence length="217" mass="23980">MFFIDCDSTLSTIEGIDELARAKGDEVFQRVVDLTHAAMNGEVPIGDVFFKRMEMIRPDRDLCESIAQLYMETVVSGAAELIQELKADGWLPIILSGGFAPLIRPLAELLGVEHVEAVPVYFNDDGSYKGYGETYPTTRNLGKNEVIREWKTALLPERVVMMGDGMSDMETGPDVDLFVGFGGVVARPRVMDGAGYWLADMNDRSGFWNAISDVGKE</sequence>
<protein>
    <recommendedName>
        <fullName evidence="3">phosphoserine phosphatase</fullName>
        <ecNumber evidence="3">3.1.3.3</ecNumber>
    </recommendedName>
</protein>
<evidence type="ECO:0000256" key="1">
    <source>
        <dbReference type="ARBA" id="ARBA00001946"/>
    </source>
</evidence>
<dbReference type="PANTHER" id="PTHR43344:SF2">
    <property type="entry name" value="PHOSPHOSERINE PHOSPHATASE"/>
    <property type="match status" value="1"/>
</dbReference>